<dbReference type="SUPFAM" id="SSF75005">
    <property type="entry name" value="Arabinanase/levansucrase/invertase"/>
    <property type="match status" value="2"/>
</dbReference>
<evidence type="ECO:0000256" key="1">
    <source>
        <dbReference type="SAM" id="SignalP"/>
    </source>
</evidence>
<protein>
    <recommendedName>
        <fullName evidence="4">Exo-alpha-sialidase</fullName>
    </recommendedName>
</protein>
<evidence type="ECO:0000313" key="3">
    <source>
        <dbReference type="Proteomes" id="UP000011682"/>
    </source>
</evidence>
<dbReference type="InterPro" id="IPR023296">
    <property type="entry name" value="Glyco_hydro_beta-prop_sf"/>
</dbReference>
<dbReference type="AlphaFoldDB" id="S9R173"/>
<accession>S9R173</accession>
<dbReference type="EMBL" id="ANAH02000007">
    <property type="protein sequence ID" value="EPX62623.1"/>
    <property type="molecule type" value="Genomic_DNA"/>
</dbReference>
<evidence type="ECO:0008006" key="4">
    <source>
        <dbReference type="Google" id="ProtNLM"/>
    </source>
</evidence>
<feature type="chain" id="PRO_5004568315" description="Exo-alpha-sialidase" evidence="1">
    <location>
        <begin position="35"/>
        <end position="407"/>
    </location>
</feature>
<proteinExistence type="predicted"/>
<dbReference type="Gene3D" id="2.115.10.20">
    <property type="entry name" value="Glycosyl hydrolase domain, family 43"/>
    <property type="match status" value="1"/>
</dbReference>
<keyword evidence="3" id="KW-1185">Reference proteome</keyword>
<dbReference type="OrthoDB" id="9760116at2"/>
<gene>
    <name evidence="2" type="ORF">D187_008811</name>
</gene>
<dbReference type="RefSeq" id="WP_020918029.1">
    <property type="nucleotide sequence ID" value="NZ_ANAH02000007.1"/>
</dbReference>
<dbReference type="Proteomes" id="UP000011682">
    <property type="component" value="Unassembled WGS sequence"/>
</dbReference>
<comment type="caution">
    <text evidence="2">The sequence shown here is derived from an EMBL/GenBank/DDBJ whole genome shotgun (WGS) entry which is preliminary data.</text>
</comment>
<organism evidence="2 3">
    <name type="scientific">Cystobacter fuscus (strain ATCC 25194 / DSM 2262 / NBRC 100088 / M29)</name>
    <dbReference type="NCBI Taxonomy" id="1242864"/>
    <lineage>
        <taxon>Bacteria</taxon>
        <taxon>Pseudomonadati</taxon>
        <taxon>Myxococcota</taxon>
        <taxon>Myxococcia</taxon>
        <taxon>Myxococcales</taxon>
        <taxon>Cystobacterineae</taxon>
        <taxon>Archangiaceae</taxon>
        <taxon>Cystobacter</taxon>
    </lineage>
</organism>
<keyword evidence="1" id="KW-0732">Signal</keyword>
<reference evidence="2" key="1">
    <citation type="submission" date="2013-05" db="EMBL/GenBank/DDBJ databases">
        <title>Genome assembly of Cystobacter fuscus DSM 2262.</title>
        <authorList>
            <person name="Sharma G."/>
            <person name="Khatri I."/>
            <person name="Kaur C."/>
            <person name="Mayilraj S."/>
            <person name="Subramanian S."/>
        </authorList>
    </citation>
    <scope>NUCLEOTIDE SEQUENCE [LARGE SCALE GENOMIC DNA]</scope>
    <source>
        <strain evidence="2">DSM 2262</strain>
    </source>
</reference>
<feature type="signal peptide" evidence="1">
    <location>
        <begin position="1"/>
        <end position="34"/>
    </location>
</feature>
<name>S9R173_CYSF2</name>
<sequence>MRTPAPSFVSWCARATALPSLLATLFMPGTQALAGSLAYDGNTGGTGLTVTNLHLPDGIETHPSVENPIIQGHNLYAPDPVRNGGVWNLYYGGWKNSSDGNDRIYFAVSDDWVPEGAWSGQWVIINNGSYMHVNDPSVQKRSVTSWVMAYTVAHQVGSDYRDWIAISTSTDGSAWNPSVATSTTEIRVSGASFSDIARPALLWTGSGWKLWFDGRIGNGPLHSYLAESNEDIPRNFTLVHTYPDVNGFPGFMEPDVERVNGVYVAVVQRGFATLHKLVSTDGRNFTEAGTMLSAANPAFGRKYVSNPGLVYDNVDRVVRGVAYGMTDNSGLTDHDIGFAYTQHRVRVLSCPSTWHGFDASRYYDQVVVLTFDYSSYCRIVVEDARNGAVLADQTVSSRAGDRWRYVP</sequence>
<evidence type="ECO:0000313" key="2">
    <source>
        <dbReference type="EMBL" id="EPX62623.1"/>
    </source>
</evidence>